<comment type="caution">
    <text evidence="4">The sequence shown here is derived from an EMBL/GenBank/DDBJ whole genome shotgun (WGS) entry which is preliminary data.</text>
</comment>
<dbReference type="EMBL" id="JAUEIF010000006">
    <property type="protein sequence ID" value="MDN0025451.1"/>
    <property type="molecule type" value="Genomic_DNA"/>
</dbReference>
<dbReference type="Proteomes" id="UP001168478">
    <property type="component" value="Unassembled WGS sequence"/>
</dbReference>
<evidence type="ECO:0000313" key="3">
    <source>
        <dbReference type="EMBL" id="MDN0022552.1"/>
    </source>
</evidence>
<feature type="transmembrane region" description="Helical" evidence="2">
    <location>
        <begin position="116"/>
        <end position="138"/>
    </location>
</feature>
<dbReference type="RefSeq" id="WP_289825053.1">
    <property type="nucleotide sequence ID" value="NZ_JAUEIE010000004.1"/>
</dbReference>
<protein>
    <recommendedName>
        <fullName evidence="7">Zinc finger/thioredoxin putative domain-containing protein</fullName>
    </recommendedName>
</protein>
<evidence type="ECO:0000313" key="4">
    <source>
        <dbReference type="EMBL" id="MDN0025451.1"/>
    </source>
</evidence>
<evidence type="ECO:0000313" key="5">
    <source>
        <dbReference type="Proteomes" id="UP001167831"/>
    </source>
</evidence>
<reference evidence="4" key="2">
    <citation type="submission" date="2023-08" db="EMBL/GenBank/DDBJ databases">
        <title>Identification and characterization of horizontal gene transfer across gut microbiota members of farm animals based on homology search.</title>
        <authorList>
            <person name="Schwarzerova J."/>
            <person name="Nykrynova M."/>
            <person name="Jureckova K."/>
            <person name="Cejkova D."/>
            <person name="Rychlik I."/>
        </authorList>
    </citation>
    <scope>NUCLEOTIDE SEQUENCE</scope>
    <source>
        <strain evidence="4">ET15</strain>
        <strain evidence="3">ET37</strain>
    </source>
</reference>
<keyword evidence="2" id="KW-0812">Transmembrane</keyword>
<gene>
    <name evidence="3" type="ORF">QVN81_05865</name>
    <name evidence="4" type="ORF">QVN84_07960</name>
</gene>
<dbReference type="EMBL" id="JAUEIE010000004">
    <property type="protein sequence ID" value="MDN0022552.1"/>
    <property type="molecule type" value="Genomic_DNA"/>
</dbReference>
<name>A0AAW7JWT6_9BACT</name>
<organism evidence="4 6">
    <name type="scientific">Leyella lascolaii</name>
    <dbReference type="NCBI Taxonomy" id="1776379"/>
    <lineage>
        <taxon>Bacteria</taxon>
        <taxon>Pseudomonadati</taxon>
        <taxon>Bacteroidota</taxon>
        <taxon>Bacteroidia</taxon>
        <taxon>Bacteroidales</taxon>
        <taxon>Prevotellaceae</taxon>
        <taxon>Leyella</taxon>
    </lineage>
</organism>
<evidence type="ECO:0000256" key="1">
    <source>
        <dbReference type="SAM" id="MobiDB-lite"/>
    </source>
</evidence>
<evidence type="ECO:0000313" key="6">
    <source>
        <dbReference type="Proteomes" id="UP001168478"/>
    </source>
</evidence>
<evidence type="ECO:0000256" key="2">
    <source>
        <dbReference type="SAM" id="Phobius"/>
    </source>
</evidence>
<proteinExistence type="predicted"/>
<evidence type="ECO:0008006" key="7">
    <source>
        <dbReference type="Google" id="ProtNLM"/>
    </source>
</evidence>
<reference evidence="4" key="1">
    <citation type="submission" date="2023-06" db="EMBL/GenBank/DDBJ databases">
        <authorList>
            <person name="Zeman M."/>
            <person name="Kubasova T."/>
            <person name="Jahodarova E."/>
            <person name="Nykrynova M."/>
            <person name="Rychlik I."/>
        </authorList>
    </citation>
    <scope>NUCLEOTIDE SEQUENCE</scope>
    <source>
        <strain evidence="4">ET15</strain>
        <strain evidence="3">ET37</strain>
    </source>
</reference>
<keyword evidence="2" id="KW-0472">Membrane</keyword>
<keyword evidence="2" id="KW-1133">Transmembrane helix</keyword>
<sequence length="257" mass="29182">MEIKCPKCRFRFEEDIPDFINEHSCVCPRCGTPFAYTRTESANEEDSTQDAEDKNTISVSDGKAGRHPDIKERSTVLSEEKTNAPDIDKLQNVYLSNHVNGVQNHKRTGKHVYRNTPLTMSVIITIIVITAVIVSLLIQQRQGITPESDLYNNSDYITDISSTPDKDATEYNERSGQIPKWIEGRWMFRAEFFDIIIDIYGDSIIESECGHTSAGTYTYKNGKLICDFGNKSTFIYHLNFTEEAIDCGNGLIMRKVK</sequence>
<dbReference type="AlphaFoldDB" id="A0AAW7JWT6"/>
<dbReference type="Proteomes" id="UP001167831">
    <property type="component" value="Unassembled WGS sequence"/>
</dbReference>
<feature type="region of interest" description="Disordered" evidence="1">
    <location>
        <begin position="41"/>
        <end position="69"/>
    </location>
</feature>
<accession>A0AAW7JWT6</accession>
<keyword evidence="5" id="KW-1185">Reference proteome</keyword>